<gene>
    <name evidence="2" type="ORF">CEPIT_LOCUS26381</name>
</gene>
<sequence length="211" mass="23859">MASSLVVLIPKSEHPNTFADFRPICLSNFVNKVCTKVLATRLIKILPKIISIEQAGFMQNKDVIEQVLIAQEMLHSIDKKIRGSNVMVKLDMAKAFNKLFWEFLALILDRFGFSNNFVHLIMNNLKATHLSILVNGALQGFFQPKRGVKHGDPLSPFFLSLLLKPSLEASSGILIMNLLKLCLWLLKKSAFQLLTSKKLKRVFSNDNFCLN</sequence>
<comment type="caution">
    <text evidence="2">The sequence shown here is derived from an EMBL/GenBank/DDBJ whole genome shotgun (WGS) entry which is preliminary data.</text>
</comment>
<protein>
    <recommendedName>
        <fullName evidence="1">Reverse transcriptase domain-containing protein</fullName>
    </recommendedName>
</protein>
<organism evidence="2 3">
    <name type="scientific">Cuscuta epithymum</name>
    <dbReference type="NCBI Taxonomy" id="186058"/>
    <lineage>
        <taxon>Eukaryota</taxon>
        <taxon>Viridiplantae</taxon>
        <taxon>Streptophyta</taxon>
        <taxon>Embryophyta</taxon>
        <taxon>Tracheophyta</taxon>
        <taxon>Spermatophyta</taxon>
        <taxon>Magnoliopsida</taxon>
        <taxon>eudicotyledons</taxon>
        <taxon>Gunneridae</taxon>
        <taxon>Pentapetalae</taxon>
        <taxon>asterids</taxon>
        <taxon>lamiids</taxon>
        <taxon>Solanales</taxon>
        <taxon>Convolvulaceae</taxon>
        <taxon>Cuscuteae</taxon>
        <taxon>Cuscuta</taxon>
        <taxon>Cuscuta subgen. Cuscuta</taxon>
    </lineage>
</organism>
<dbReference type="InterPro" id="IPR000477">
    <property type="entry name" value="RT_dom"/>
</dbReference>
<dbReference type="Pfam" id="PF00078">
    <property type="entry name" value="RVT_1"/>
    <property type="match status" value="1"/>
</dbReference>
<evidence type="ECO:0000259" key="1">
    <source>
        <dbReference type="PROSITE" id="PS50878"/>
    </source>
</evidence>
<dbReference type="PROSITE" id="PS50878">
    <property type="entry name" value="RT_POL"/>
    <property type="match status" value="1"/>
</dbReference>
<evidence type="ECO:0000313" key="3">
    <source>
        <dbReference type="Proteomes" id="UP001152523"/>
    </source>
</evidence>
<dbReference type="AlphaFoldDB" id="A0AAV0ENA1"/>
<dbReference type="PANTHER" id="PTHR31635">
    <property type="entry name" value="REVERSE TRANSCRIPTASE DOMAIN-CONTAINING PROTEIN-RELATED"/>
    <property type="match status" value="1"/>
</dbReference>
<dbReference type="PANTHER" id="PTHR31635:SF196">
    <property type="entry name" value="REVERSE TRANSCRIPTASE DOMAIN-CONTAINING PROTEIN-RELATED"/>
    <property type="match status" value="1"/>
</dbReference>
<name>A0AAV0ENA1_9ASTE</name>
<evidence type="ECO:0000313" key="2">
    <source>
        <dbReference type="EMBL" id="CAH9124967.1"/>
    </source>
</evidence>
<dbReference type="Proteomes" id="UP001152523">
    <property type="component" value="Unassembled WGS sequence"/>
</dbReference>
<keyword evidence="3" id="KW-1185">Reference proteome</keyword>
<dbReference type="EMBL" id="CAMAPF010000935">
    <property type="protein sequence ID" value="CAH9124967.1"/>
    <property type="molecule type" value="Genomic_DNA"/>
</dbReference>
<proteinExistence type="predicted"/>
<feature type="domain" description="Reverse transcriptase" evidence="1">
    <location>
        <begin position="1"/>
        <end position="211"/>
    </location>
</feature>
<accession>A0AAV0ENA1</accession>
<reference evidence="2" key="1">
    <citation type="submission" date="2022-07" db="EMBL/GenBank/DDBJ databases">
        <authorList>
            <person name="Macas J."/>
            <person name="Novak P."/>
            <person name="Neumann P."/>
        </authorList>
    </citation>
    <scope>NUCLEOTIDE SEQUENCE</scope>
</reference>